<comment type="caution">
    <text evidence="1">The sequence shown here is derived from an EMBL/GenBank/DDBJ whole genome shotgun (WGS) entry which is preliminary data.</text>
</comment>
<evidence type="ECO:0008006" key="3">
    <source>
        <dbReference type="Google" id="ProtNLM"/>
    </source>
</evidence>
<dbReference type="RefSeq" id="WP_268966816.1">
    <property type="nucleotide sequence ID" value="NZ_CAJVCE010000004.1"/>
</dbReference>
<organism evidence="1 2">
    <name type="scientific">Paenibacillus allorhizosphaerae</name>
    <dbReference type="NCBI Taxonomy" id="2849866"/>
    <lineage>
        <taxon>Bacteria</taxon>
        <taxon>Bacillati</taxon>
        <taxon>Bacillota</taxon>
        <taxon>Bacilli</taxon>
        <taxon>Bacillales</taxon>
        <taxon>Paenibacillaceae</taxon>
        <taxon>Paenibacillus</taxon>
    </lineage>
</organism>
<protein>
    <recommendedName>
        <fullName evidence="3">Cyclic lactone autoinducer peptide</fullName>
    </recommendedName>
</protein>
<accession>A0ABM8VEY8</accession>
<dbReference type="Proteomes" id="UP000730618">
    <property type="component" value="Unassembled WGS sequence"/>
</dbReference>
<sequence>MKKVSMLAAKYASSFLGVCALVFAVVQKFPMGEKEVPSELK</sequence>
<evidence type="ECO:0000313" key="2">
    <source>
        <dbReference type="Proteomes" id="UP000730618"/>
    </source>
</evidence>
<dbReference type="EMBL" id="CAJVCE010000004">
    <property type="protein sequence ID" value="CAG7630869.1"/>
    <property type="molecule type" value="Genomic_DNA"/>
</dbReference>
<keyword evidence="2" id="KW-1185">Reference proteome</keyword>
<evidence type="ECO:0000313" key="1">
    <source>
        <dbReference type="EMBL" id="CAG7630869.1"/>
    </source>
</evidence>
<proteinExistence type="predicted"/>
<gene>
    <name evidence="1" type="ORF">PAECIP111802_01684</name>
</gene>
<reference evidence="1 2" key="1">
    <citation type="submission" date="2021-06" db="EMBL/GenBank/DDBJ databases">
        <authorList>
            <person name="Criscuolo A."/>
        </authorList>
    </citation>
    <scope>NUCLEOTIDE SEQUENCE [LARGE SCALE GENOMIC DNA]</scope>
    <source>
        <strain evidence="2">CIP 111802</strain>
    </source>
</reference>
<name>A0ABM8VEY8_9BACL</name>